<evidence type="ECO:0000256" key="1">
    <source>
        <dbReference type="SAM" id="MobiDB-lite"/>
    </source>
</evidence>
<dbReference type="SUPFAM" id="SSF55961">
    <property type="entry name" value="Bet v1-like"/>
    <property type="match status" value="1"/>
</dbReference>
<dbReference type="InterPro" id="IPR020503">
    <property type="entry name" value="Uncharacterised_Rv2561"/>
</dbReference>
<dbReference type="AlphaFoldDB" id="A0A508TCH8"/>
<protein>
    <submittedName>
        <fullName evidence="2">Uncharacterized protein</fullName>
    </submittedName>
</protein>
<dbReference type="InterPro" id="IPR029787">
    <property type="entry name" value="Nucleotide_cyclase"/>
</dbReference>
<dbReference type="Gene3D" id="3.30.530.20">
    <property type="match status" value="1"/>
</dbReference>
<evidence type="ECO:0000313" key="2">
    <source>
        <dbReference type="EMBL" id="VIO71584.1"/>
    </source>
</evidence>
<dbReference type="OrthoDB" id="3815156at2"/>
<dbReference type="Gene3D" id="3.30.70.1230">
    <property type="entry name" value="Nucleotide cyclase"/>
    <property type="match status" value="1"/>
</dbReference>
<evidence type="ECO:0000313" key="3">
    <source>
        <dbReference type="Proteomes" id="UP000328092"/>
    </source>
</evidence>
<feature type="compositionally biased region" description="Polar residues" evidence="1">
    <location>
        <begin position="361"/>
        <end position="375"/>
    </location>
</feature>
<feature type="region of interest" description="Disordered" evidence="1">
    <location>
        <begin position="361"/>
        <end position="387"/>
    </location>
</feature>
<dbReference type="RefSeq" id="WP_139861043.1">
    <property type="nucleotide sequence ID" value="NZ_CAADFC020000013.1"/>
</dbReference>
<dbReference type="Proteomes" id="UP000328092">
    <property type="component" value="Unassembled WGS sequence"/>
</dbReference>
<sequence length="387" mass="42746">MLPKAETAYFAIADISGYTSFLAAVELDHAQDIIADFMDTVVKGLRPPFRLAKFEGDAAFVYTTAGNVDGSLLQDAIEGAYFKFRRRLRSVRQASTCECQACVAMGDLDFKFVVHHGEMVKQKMGGREELAGRDVILVHRLLKNTVAEKVGGRAYVLYSEAAMRAMGADPVAQGLIAHHETVDVIGDVTLWARDLDAAWREEDAQVRNEVTRGDAYATLEFDIAAPRETVWEYLSVPGQWRKWWDADDITEESGKGRRGVGTRNHCAHGNHTNIEETLDWRPVDYYTVGITLPIPGAPKIVMTRALLDGPDGTTHLELRVAKPKPKDKAFVDGAAAKFAERMTAGIARLRTMVEGRQFASSTAVEEPTMQPSTGRFLTEPVKSGAQR</sequence>
<dbReference type="EMBL" id="CAADFC020000013">
    <property type="protein sequence ID" value="VIO71584.1"/>
    <property type="molecule type" value="Genomic_DNA"/>
</dbReference>
<gene>
    <name evidence="2" type="ORF">CI1B_37700</name>
</gene>
<dbReference type="CDD" id="cd07812">
    <property type="entry name" value="SRPBCC"/>
    <property type="match status" value="1"/>
</dbReference>
<organism evidence="2 3">
    <name type="scientific">Bradyrhizobium ivorense</name>
    <dbReference type="NCBI Taxonomy" id="2511166"/>
    <lineage>
        <taxon>Bacteria</taxon>
        <taxon>Pseudomonadati</taxon>
        <taxon>Pseudomonadota</taxon>
        <taxon>Alphaproteobacteria</taxon>
        <taxon>Hyphomicrobiales</taxon>
        <taxon>Nitrobacteraceae</taxon>
        <taxon>Bradyrhizobium</taxon>
    </lineage>
</organism>
<name>A0A508TCH8_9BRAD</name>
<reference evidence="2" key="1">
    <citation type="submission" date="2019-02" db="EMBL/GenBank/DDBJ databases">
        <authorList>
            <person name="Pothier F.J."/>
        </authorList>
    </citation>
    <scope>NUCLEOTIDE SEQUENCE</scope>
    <source>
        <strain evidence="2">CI-1B</strain>
    </source>
</reference>
<dbReference type="Pfam" id="PF10604">
    <property type="entry name" value="Polyketide_cyc2"/>
    <property type="match status" value="1"/>
</dbReference>
<keyword evidence="3" id="KW-1185">Reference proteome</keyword>
<comment type="caution">
    <text evidence="2">The sequence shown here is derived from an EMBL/GenBank/DDBJ whole genome shotgun (WGS) entry which is preliminary data.</text>
</comment>
<dbReference type="InterPro" id="IPR023393">
    <property type="entry name" value="START-like_dom_sf"/>
</dbReference>
<dbReference type="InterPro" id="IPR019587">
    <property type="entry name" value="Polyketide_cyclase/dehydratase"/>
</dbReference>
<proteinExistence type="predicted"/>
<dbReference type="Pfam" id="PF10851">
    <property type="entry name" value="DUF2652"/>
    <property type="match status" value="1"/>
</dbReference>
<accession>A0A508TCH8</accession>